<comment type="caution">
    <text evidence="2">The sequence shown here is derived from an EMBL/GenBank/DDBJ whole genome shotgun (WGS) entry which is preliminary data.</text>
</comment>
<dbReference type="PANTHER" id="PTHR40061">
    <property type="entry name" value="SPORULATION PROTEIN YLMC-RELATED"/>
    <property type="match status" value="1"/>
</dbReference>
<feature type="domain" description="PRC-barrel" evidence="1">
    <location>
        <begin position="2"/>
        <end position="78"/>
    </location>
</feature>
<dbReference type="SUPFAM" id="SSF50346">
    <property type="entry name" value="PRC-barrel domain"/>
    <property type="match status" value="1"/>
</dbReference>
<sequence length="84" mass="9466">MRVCQLRQKEVINICTCKSLGVPFDLEFDEKTGCVTAIIVPLPGKICGFFGPVSEYVIPFECIKQIGEDIILVEIKEEKFLKKS</sequence>
<dbReference type="NCBIfam" id="TIGR02888">
    <property type="entry name" value="spore_YlmC_YmxH"/>
    <property type="match status" value="1"/>
</dbReference>
<proteinExistence type="predicted"/>
<evidence type="ECO:0000313" key="2">
    <source>
        <dbReference type="EMBL" id="MBC8627604.1"/>
    </source>
</evidence>
<dbReference type="RefSeq" id="WP_117455389.1">
    <property type="nucleotide sequence ID" value="NZ_DAWEED010000005.1"/>
</dbReference>
<evidence type="ECO:0000259" key="1">
    <source>
        <dbReference type="Pfam" id="PF05239"/>
    </source>
</evidence>
<accession>A0ABR7P874</accession>
<evidence type="ECO:0000313" key="3">
    <source>
        <dbReference type="Proteomes" id="UP000661649"/>
    </source>
</evidence>
<dbReference type="Proteomes" id="UP000661649">
    <property type="component" value="Unassembled WGS sequence"/>
</dbReference>
<protein>
    <submittedName>
        <fullName evidence="2">YlmC/YmxH family sporulation protein</fullName>
    </submittedName>
</protein>
<name>A0ABR7P874_9FIRM</name>
<dbReference type="InterPro" id="IPR014238">
    <property type="entry name" value="Spore_YlmC/YmxH"/>
</dbReference>
<gene>
    <name evidence="2" type="ORF">H8712_03030</name>
</gene>
<dbReference type="PANTHER" id="PTHR40061:SF1">
    <property type="entry name" value="SPORULATION PROTEIN YLMC-RELATED"/>
    <property type="match status" value="1"/>
</dbReference>
<dbReference type="EMBL" id="JACRTP010000001">
    <property type="protein sequence ID" value="MBC8627604.1"/>
    <property type="molecule type" value="Genomic_DNA"/>
</dbReference>
<organism evidence="2 3">
    <name type="scientific">Blautia stercoris</name>
    <dbReference type="NCBI Taxonomy" id="871664"/>
    <lineage>
        <taxon>Bacteria</taxon>
        <taxon>Bacillati</taxon>
        <taxon>Bacillota</taxon>
        <taxon>Clostridia</taxon>
        <taxon>Lachnospirales</taxon>
        <taxon>Lachnospiraceae</taxon>
        <taxon>Blautia</taxon>
    </lineage>
</organism>
<reference evidence="2 3" key="1">
    <citation type="submission" date="2020-08" db="EMBL/GenBank/DDBJ databases">
        <title>Genome public.</title>
        <authorList>
            <person name="Liu C."/>
            <person name="Sun Q."/>
        </authorList>
    </citation>
    <scope>NUCLEOTIDE SEQUENCE [LARGE SCALE GENOMIC DNA]</scope>
    <source>
        <strain evidence="2 3">3_YM_SP_D4_24.mj</strain>
    </source>
</reference>
<dbReference type="InterPro" id="IPR027275">
    <property type="entry name" value="PRC-brl_dom"/>
</dbReference>
<dbReference type="Pfam" id="PF05239">
    <property type="entry name" value="PRC"/>
    <property type="match status" value="1"/>
</dbReference>
<keyword evidence="3" id="KW-1185">Reference proteome</keyword>
<dbReference type="Gene3D" id="2.30.30.240">
    <property type="entry name" value="PRC-barrel domain"/>
    <property type="match status" value="1"/>
</dbReference>
<dbReference type="InterPro" id="IPR011033">
    <property type="entry name" value="PRC_barrel-like_sf"/>
</dbReference>